<dbReference type="AlphaFoldDB" id="A0A6J1BLV6"/>
<feature type="compositionally biased region" description="Basic residues" evidence="1">
    <location>
        <begin position="15"/>
        <end position="28"/>
    </location>
</feature>
<feature type="compositionally biased region" description="Basic residues" evidence="1">
    <location>
        <begin position="127"/>
        <end position="136"/>
    </location>
</feature>
<accession>A0A6J1BLV6</accession>
<evidence type="ECO:0000313" key="3">
    <source>
        <dbReference type="RefSeq" id="XP_021300537.1"/>
    </source>
</evidence>
<feature type="compositionally biased region" description="Basic and acidic residues" evidence="1">
    <location>
        <begin position="626"/>
        <end position="636"/>
    </location>
</feature>
<protein>
    <submittedName>
        <fullName evidence="3">Collagen alpha-1(I) chain-like</fullName>
    </submittedName>
</protein>
<feature type="region of interest" description="Disordered" evidence="1">
    <location>
        <begin position="1"/>
        <end position="171"/>
    </location>
</feature>
<feature type="compositionally biased region" description="Basic and acidic residues" evidence="1">
    <location>
        <begin position="385"/>
        <end position="397"/>
    </location>
</feature>
<feature type="compositionally biased region" description="Basic and acidic residues" evidence="1">
    <location>
        <begin position="480"/>
        <end position="501"/>
    </location>
</feature>
<feature type="region of interest" description="Disordered" evidence="1">
    <location>
        <begin position="469"/>
        <end position="573"/>
    </location>
</feature>
<dbReference type="RefSeq" id="XP_021300537.1">
    <property type="nucleotide sequence ID" value="XM_021444862.1"/>
</dbReference>
<reference evidence="3" key="1">
    <citation type="submission" date="2025-08" db="UniProtKB">
        <authorList>
            <consortium name="RefSeq"/>
        </authorList>
    </citation>
    <scope>IDENTIFICATION</scope>
    <source>
        <tissue evidence="3">Leaf</tissue>
    </source>
</reference>
<feature type="region of interest" description="Disordered" evidence="1">
    <location>
        <begin position="605"/>
        <end position="647"/>
    </location>
</feature>
<dbReference type="GeneID" id="110428941"/>
<keyword evidence="2" id="KW-1185">Reference proteome</keyword>
<sequence>MSAPGGRSSLMRSSPGRRRPPRSRRSRPPRTPAATARWCDRARRRPAGRPGPRRAGPPRRRAGPPGPARNRSGPGRRWRCARRGHGAPHASARRAGRAPPGTPRRTRGRRRRGRRRRAARAASRAPGLRRRRRRRPGSPTVGRPAAAEVRAAGRRRARPGSPSGPTQRVGEIEVDRLRVERGEQLVHPVQPGHHVRLHREGVGAEPATGEAVAVGPRGREARQRRLQPLREHAEQVALVGPALGAEASDGGEGLVAQQVVRQPVVDELVVDHGQGRLLDAEPGADVAVSRGREVEALVVTEGGPLGQTVGAETHERVLLVALDPEPRRGVEVEHRDQDVIGVAGDPGRRGVRPVDDAAEHAAPEPRPRRHQTGEAAQRARAVGDLSDRDVEPGDLRPARLAGGVDGEPRRIAGDREARVRREGGVGVAAAQQPVDLDPAPQLDAHRLALGVGQLQAEGELEHHGDVAAVDGPHARGRRPRGPERAERFEEPVGDEPRDARPVEQVAGLPGVRGHQDPAVARAPGTGELGEQSRHVGPGVGGALGRDGGVGGEPVQGERPAHLRRPGRPLVRGDPPAALRRRVVEVAQQQRLLGVEEPVAVTVGRRLGPPVGDEGRDVADRLGGPLDEVRGLPRRDSSGPGADLGGEQAGAQHRVGVLGDHLAPARRRPLEADRAEPVPSRRRGVHDVGDQRQAGGPQLDAQRTRPDGHVVLGQPAAQQRLEVRVLGDPARIGVLERIDRRGAAGVRGLDRGHRDTPATGAA</sequence>
<feature type="compositionally biased region" description="Basic residues" evidence="1">
    <location>
        <begin position="74"/>
        <end position="96"/>
    </location>
</feature>
<feature type="region of interest" description="Disordered" evidence="1">
    <location>
        <begin position="740"/>
        <end position="761"/>
    </location>
</feature>
<feature type="compositionally biased region" description="Low complexity" evidence="1">
    <location>
        <begin position="1"/>
        <end position="14"/>
    </location>
</feature>
<feature type="compositionally biased region" description="Basic residues" evidence="1">
    <location>
        <begin position="104"/>
        <end position="119"/>
    </location>
</feature>
<feature type="compositionally biased region" description="Basic and acidic residues" evidence="1">
    <location>
        <begin position="346"/>
        <end position="366"/>
    </location>
</feature>
<dbReference type="Proteomes" id="UP000504621">
    <property type="component" value="Unplaced"/>
</dbReference>
<gene>
    <name evidence="3" type="primary">LOC110428941</name>
</gene>
<name>A0A6J1BLV6_9ROSI</name>
<feature type="compositionally biased region" description="Basic and acidic residues" evidence="1">
    <location>
        <begin position="740"/>
        <end position="755"/>
    </location>
</feature>
<evidence type="ECO:0000256" key="1">
    <source>
        <dbReference type="SAM" id="MobiDB-lite"/>
    </source>
</evidence>
<feature type="region of interest" description="Disordered" evidence="1">
    <location>
        <begin position="340"/>
        <end position="409"/>
    </location>
</feature>
<organism evidence="2 3">
    <name type="scientific">Herrania umbratica</name>
    <dbReference type="NCBI Taxonomy" id="108875"/>
    <lineage>
        <taxon>Eukaryota</taxon>
        <taxon>Viridiplantae</taxon>
        <taxon>Streptophyta</taxon>
        <taxon>Embryophyta</taxon>
        <taxon>Tracheophyta</taxon>
        <taxon>Spermatophyta</taxon>
        <taxon>Magnoliopsida</taxon>
        <taxon>eudicotyledons</taxon>
        <taxon>Gunneridae</taxon>
        <taxon>Pentapetalae</taxon>
        <taxon>rosids</taxon>
        <taxon>malvids</taxon>
        <taxon>Malvales</taxon>
        <taxon>Malvaceae</taxon>
        <taxon>Byttnerioideae</taxon>
        <taxon>Herrania</taxon>
    </lineage>
</organism>
<feature type="non-terminal residue" evidence="3">
    <location>
        <position position="761"/>
    </location>
</feature>
<evidence type="ECO:0000313" key="2">
    <source>
        <dbReference type="Proteomes" id="UP000504621"/>
    </source>
</evidence>
<feature type="region of interest" description="Disordered" evidence="1">
    <location>
        <begin position="660"/>
        <end position="705"/>
    </location>
</feature>
<feature type="compositionally biased region" description="Gly residues" evidence="1">
    <location>
        <begin position="537"/>
        <end position="553"/>
    </location>
</feature>
<feature type="compositionally biased region" description="Low complexity" evidence="1">
    <location>
        <begin position="137"/>
        <end position="150"/>
    </location>
</feature>
<proteinExistence type="predicted"/>